<dbReference type="SMART" id="SM00849">
    <property type="entry name" value="Lactamase_B"/>
    <property type="match status" value="1"/>
</dbReference>
<dbReference type="Gene3D" id="3.60.15.10">
    <property type="entry name" value="Ribonuclease Z/Hydroxyacylglutathione hydrolase-like"/>
    <property type="match status" value="1"/>
</dbReference>
<dbReference type="SUPFAM" id="SSF56281">
    <property type="entry name" value="Metallo-hydrolase/oxidoreductase"/>
    <property type="match status" value="1"/>
</dbReference>
<evidence type="ECO:0000313" key="2">
    <source>
        <dbReference type="EMBL" id="ETW94351.1"/>
    </source>
</evidence>
<dbReference type="InterPro" id="IPR001279">
    <property type="entry name" value="Metallo-B-lactamas"/>
</dbReference>
<dbReference type="AlphaFoldDB" id="W4LAM4"/>
<evidence type="ECO:0000259" key="1">
    <source>
        <dbReference type="SMART" id="SM00849"/>
    </source>
</evidence>
<dbReference type="Pfam" id="PF00753">
    <property type="entry name" value="Lactamase_B"/>
    <property type="match status" value="1"/>
</dbReference>
<dbReference type="HOGENOM" id="CLU_030571_2_4_7"/>
<organism evidence="2 3">
    <name type="scientific">Entotheonella factor</name>
    <dbReference type="NCBI Taxonomy" id="1429438"/>
    <lineage>
        <taxon>Bacteria</taxon>
        <taxon>Pseudomonadati</taxon>
        <taxon>Nitrospinota/Tectimicrobiota group</taxon>
        <taxon>Candidatus Tectimicrobiota</taxon>
        <taxon>Candidatus Entotheonellia</taxon>
        <taxon>Candidatus Entotheonellales</taxon>
        <taxon>Candidatus Entotheonellaceae</taxon>
        <taxon>Candidatus Entotheonella</taxon>
    </lineage>
</organism>
<dbReference type="InterPro" id="IPR050855">
    <property type="entry name" value="NDM-1-like"/>
</dbReference>
<dbReference type="PANTHER" id="PTHR42951">
    <property type="entry name" value="METALLO-BETA-LACTAMASE DOMAIN-CONTAINING"/>
    <property type="match status" value="1"/>
</dbReference>
<dbReference type="Proteomes" id="UP000019141">
    <property type="component" value="Unassembled WGS sequence"/>
</dbReference>
<reference evidence="2 3" key="1">
    <citation type="journal article" date="2014" name="Nature">
        <title>An environmental bacterial taxon with a large and distinct metabolic repertoire.</title>
        <authorList>
            <person name="Wilson M.C."/>
            <person name="Mori T."/>
            <person name="Ruckert C."/>
            <person name="Uria A.R."/>
            <person name="Helf M.J."/>
            <person name="Takada K."/>
            <person name="Gernert C."/>
            <person name="Steffens U.A."/>
            <person name="Heycke N."/>
            <person name="Schmitt S."/>
            <person name="Rinke C."/>
            <person name="Helfrich E.J."/>
            <person name="Brachmann A.O."/>
            <person name="Gurgui C."/>
            <person name="Wakimoto T."/>
            <person name="Kracht M."/>
            <person name="Crusemann M."/>
            <person name="Hentschel U."/>
            <person name="Abe I."/>
            <person name="Matsunaga S."/>
            <person name="Kalinowski J."/>
            <person name="Takeyama H."/>
            <person name="Piel J."/>
        </authorList>
    </citation>
    <scope>NUCLEOTIDE SEQUENCE [LARGE SCALE GENOMIC DNA]</scope>
    <source>
        <strain evidence="3">TSY1</strain>
    </source>
</reference>
<feature type="domain" description="Metallo-beta-lactamase" evidence="1">
    <location>
        <begin position="67"/>
        <end position="232"/>
    </location>
</feature>
<keyword evidence="3" id="KW-1185">Reference proteome</keyword>
<accession>W4LAM4</accession>
<name>W4LAM4_ENTF1</name>
<proteinExistence type="predicted"/>
<dbReference type="CDD" id="cd07721">
    <property type="entry name" value="yflN-like_MBL-fold"/>
    <property type="match status" value="1"/>
</dbReference>
<protein>
    <recommendedName>
        <fullName evidence="1">Metallo-beta-lactamase domain-containing protein</fullName>
    </recommendedName>
</protein>
<dbReference type="PANTHER" id="PTHR42951:SF17">
    <property type="entry name" value="METALLO-BETA-LACTAMASE DOMAIN-CONTAINING PROTEIN"/>
    <property type="match status" value="1"/>
</dbReference>
<evidence type="ECO:0000313" key="3">
    <source>
        <dbReference type="Proteomes" id="UP000019141"/>
    </source>
</evidence>
<dbReference type="EMBL" id="AZHW01001078">
    <property type="protein sequence ID" value="ETW94351.1"/>
    <property type="molecule type" value="Genomic_DNA"/>
</dbReference>
<dbReference type="InterPro" id="IPR036866">
    <property type="entry name" value="RibonucZ/Hydroxyglut_hydro"/>
</dbReference>
<comment type="caution">
    <text evidence="2">The sequence shown here is derived from an EMBL/GenBank/DDBJ whole genome shotgun (WGS) entry which is preliminary data.</text>
</comment>
<gene>
    <name evidence="2" type="ORF">ETSY1_35260</name>
</gene>
<sequence length="251" mass="26257">MRQIQQIGRRAWLAQMAKGSFVVWAEVTFGLGRKGLSIALGDDRLATGIAQAQTSSPADITRVITDYVSSYVLIRDKEVAIVDTGLPNNGEKFGEVIKKAGLGWDAVGHVILTHYHPDHVGSTGEVLTAAPKAMVYAGAADIPQIQSPRKITAVGDGDDVFGLQIIATPGHTPGHICVYDPVGSLVVLGDAMVNLGGKLSGPSPQYTADMDQANQSVKKLATLTFDKAFFGHGNPIEQGASAAVAKVAGAL</sequence>